<protein>
    <submittedName>
        <fullName evidence="11">Aromatic acid/H+ symport family MFS transporter</fullName>
    </submittedName>
</protein>
<dbReference type="PROSITE" id="PS00217">
    <property type="entry name" value="SUGAR_TRANSPORT_2"/>
    <property type="match status" value="1"/>
</dbReference>
<keyword evidence="4" id="KW-1003">Cell membrane</keyword>
<evidence type="ECO:0000259" key="10">
    <source>
        <dbReference type="PROSITE" id="PS50850"/>
    </source>
</evidence>
<feature type="transmembrane region" description="Helical" evidence="9">
    <location>
        <begin position="262"/>
        <end position="282"/>
    </location>
</feature>
<dbReference type="CDD" id="cd17365">
    <property type="entry name" value="MFS_PcaK_like"/>
    <property type="match status" value="1"/>
</dbReference>
<evidence type="ECO:0000256" key="4">
    <source>
        <dbReference type="ARBA" id="ARBA00022475"/>
    </source>
</evidence>
<feature type="transmembrane region" description="Helical" evidence="9">
    <location>
        <begin position="180"/>
        <end position="200"/>
    </location>
</feature>
<dbReference type="GO" id="GO:0005886">
    <property type="term" value="C:plasma membrane"/>
    <property type="evidence" value="ECO:0007669"/>
    <property type="project" value="UniProtKB-SubCell"/>
</dbReference>
<dbReference type="InterPro" id="IPR004746">
    <property type="entry name" value="MFS_AAHS"/>
</dbReference>
<gene>
    <name evidence="11" type="ORF">DC077_02475</name>
    <name evidence="12" type="ORF">DC078_03220</name>
</gene>
<feature type="transmembrane region" description="Helical" evidence="9">
    <location>
        <begin position="55"/>
        <end position="80"/>
    </location>
</feature>
<dbReference type="NCBIfam" id="TIGR00895">
    <property type="entry name" value="2A0115"/>
    <property type="match status" value="1"/>
</dbReference>
<proteinExistence type="inferred from homology"/>
<evidence type="ECO:0000256" key="9">
    <source>
        <dbReference type="SAM" id="Phobius"/>
    </source>
</evidence>
<dbReference type="InterPro" id="IPR011701">
    <property type="entry name" value="MFS"/>
</dbReference>
<dbReference type="Pfam" id="PF07690">
    <property type="entry name" value="MFS_1"/>
    <property type="match status" value="1"/>
</dbReference>
<organism evidence="11 13">
    <name type="scientific">Ignatzschineria cameli</name>
    <dbReference type="NCBI Taxonomy" id="2182793"/>
    <lineage>
        <taxon>Bacteria</taxon>
        <taxon>Pseudomonadati</taxon>
        <taxon>Pseudomonadota</taxon>
        <taxon>Gammaproteobacteria</taxon>
        <taxon>Cardiobacteriales</taxon>
        <taxon>Ignatzschineriaceae</taxon>
        <taxon>Ignatzschineria</taxon>
    </lineage>
</organism>
<evidence type="ECO:0000256" key="7">
    <source>
        <dbReference type="ARBA" id="ARBA00022989"/>
    </source>
</evidence>
<sequence length="468" mass="50777">MKSINANMVIDHARLTRYHYLIIAICAVIIIFDGYDLVIYGVALPKIMQEWNINAVTAGFLGSLALFGMMFGAILFGSLTDKLEKYGASRKRVIALCITIFSLFTLLSGYANGPTDFGIYRVIAGLGLGGVMPNVIALVSEYAPKKYRSTLVSIMFSGYAVGGMSAALLGIVLIPAFGWQVMFLIAGLPLLLLIPMMIFLPEPVEYLVRNNKQEKARKILQKIDPALSLDSQTSITINEANKSNESAPIKALFNNQRATGTILFWLTNFMTLLLVYALGNWIPKLMVESGFNLSTSLAFLFSLNIGAMFGAIFGGILADRYTPKNILIIFYIAGALALFFLSFKSHLVLIYLLIAIAGAASIGAQIIVCAFMAQYYPGTTRATGIGWGLGVGRLGAIAGPIIIGWILSLQLPITYNFITLAIPAFIALISVYFIKISSNKNIADDLVTQNNDNDLTKESLLTTSSSSS</sequence>
<evidence type="ECO:0000256" key="6">
    <source>
        <dbReference type="ARBA" id="ARBA00022692"/>
    </source>
</evidence>
<dbReference type="EMBL" id="QEWV01000002">
    <property type="protein sequence ID" value="PWD93848.1"/>
    <property type="molecule type" value="Genomic_DNA"/>
</dbReference>
<evidence type="ECO:0000313" key="14">
    <source>
        <dbReference type="Proteomes" id="UP000245217"/>
    </source>
</evidence>
<keyword evidence="8 9" id="KW-0472">Membrane</keyword>
<reference evidence="13 14" key="2">
    <citation type="submission" date="2018-05" db="EMBL/GenBank/DDBJ databases">
        <title>Ignatzschineria dubaiensis sp. nov., isolated from necrotic foot tissues of dromedaries (Camelus dromedarius) and associated maggots in Dubai, United Arab Emirates.</title>
        <authorList>
            <person name="Tsang C.C."/>
            <person name="Tang J.Y.M."/>
            <person name="Fong J.Y.H."/>
            <person name="Kinne J."/>
            <person name="Lee H.H."/>
            <person name="Joseph M."/>
            <person name="Jose S."/>
            <person name="Schuster R.K."/>
            <person name="Tang Y."/>
            <person name="Sivakumar S."/>
            <person name="Chen J.H.K."/>
            <person name="Teng J.L.L."/>
            <person name="Lau S.K.P."/>
            <person name="Wernery U."/>
            <person name="Woo P.C.Y."/>
        </authorList>
    </citation>
    <scope>NUCLEOTIDE SEQUENCE [LARGE SCALE GENOMIC DNA]</scope>
    <source>
        <strain evidence="13">UAE-HKU57</strain>
        <strain evidence="14">UAE-HKU58</strain>
    </source>
</reference>
<dbReference type="Proteomes" id="UP000245217">
    <property type="component" value="Unassembled WGS sequence"/>
</dbReference>
<dbReference type="Gene3D" id="1.20.1250.20">
    <property type="entry name" value="MFS general substrate transporter like domains"/>
    <property type="match status" value="1"/>
</dbReference>
<feature type="transmembrane region" description="Helical" evidence="9">
    <location>
        <begin position="297"/>
        <end position="318"/>
    </location>
</feature>
<comment type="similarity">
    <text evidence="2">Belongs to the major facilitator superfamily. Aromatic acid:H(+) symporter (AAHS) (TC 2.A.1.15) family.</text>
</comment>
<evidence type="ECO:0000256" key="8">
    <source>
        <dbReference type="ARBA" id="ARBA00023136"/>
    </source>
</evidence>
<dbReference type="InterPro" id="IPR005829">
    <property type="entry name" value="Sugar_transporter_CS"/>
</dbReference>
<keyword evidence="6 9" id="KW-0812">Transmembrane</keyword>
<feature type="transmembrane region" description="Helical" evidence="9">
    <location>
        <begin position="349"/>
        <end position="373"/>
    </location>
</feature>
<feature type="transmembrane region" description="Helical" evidence="9">
    <location>
        <begin position="385"/>
        <end position="407"/>
    </location>
</feature>
<evidence type="ECO:0000256" key="2">
    <source>
        <dbReference type="ARBA" id="ARBA00006508"/>
    </source>
</evidence>
<comment type="caution">
    <text evidence="11">The sequence shown here is derived from an EMBL/GenBank/DDBJ whole genome shotgun (WGS) entry which is preliminary data.</text>
</comment>
<evidence type="ECO:0000313" key="13">
    <source>
        <dbReference type="Proteomes" id="UP000245059"/>
    </source>
</evidence>
<reference evidence="11" key="1">
    <citation type="journal article" date="2018" name="Genome Announc.">
        <title>Ignatzschineria cameli sp. nov., isolated from necrotic foot tissue of dromedaries (Camelus dromedarius) and associated maggots (Wohlfahrtia species) in Dubai.</title>
        <authorList>
            <person name="Tsang C.C."/>
            <person name="Tang J.Y."/>
            <person name="Fong J.Y."/>
            <person name="Kinne J."/>
            <person name="Lee H.H."/>
            <person name="Joseph M."/>
            <person name="Jose S."/>
            <person name="Schuster R.K."/>
            <person name="Tang Y."/>
            <person name="Sivakumar S."/>
            <person name="Chen J.H."/>
            <person name="Teng J.L."/>
            <person name="Lau S.K."/>
            <person name="Wernery U."/>
            <person name="Woo P.C."/>
        </authorList>
    </citation>
    <scope>NUCLEOTIDE SEQUENCE</scope>
    <source>
        <strain evidence="11">UAE-HKU57</strain>
        <strain evidence="12">UAE-HKU58</strain>
    </source>
</reference>
<name>A0A2U2ATY3_9GAMM</name>
<dbReference type="PANTHER" id="PTHR23508">
    <property type="entry name" value="CARBOXYLIC ACID TRANSPORTER PROTEIN HOMOLOG"/>
    <property type="match status" value="1"/>
</dbReference>
<feature type="transmembrane region" description="Helical" evidence="9">
    <location>
        <begin position="92"/>
        <end position="111"/>
    </location>
</feature>
<keyword evidence="5" id="KW-0997">Cell inner membrane</keyword>
<dbReference type="Proteomes" id="UP000245059">
    <property type="component" value="Unassembled WGS sequence"/>
</dbReference>
<keyword evidence="14" id="KW-1185">Reference proteome</keyword>
<dbReference type="GO" id="GO:0046943">
    <property type="term" value="F:carboxylic acid transmembrane transporter activity"/>
    <property type="evidence" value="ECO:0007669"/>
    <property type="project" value="TreeGrafter"/>
</dbReference>
<feature type="transmembrane region" description="Helical" evidence="9">
    <location>
        <begin position="325"/>
        <end position="343"/>
    </location>
</feature>
<feature type="transmembrane region" description="Helical" evidence="9">
    <location>
        <begin position="413"/>
        <end position="434"/>
    </location>
</feature>
<dbReference type="PROSITE" id="PS50850">
    <property type="entry name" value="MFS"/>
    <property type="match status" value="1"/>
</dbReference>
<dbReference type="OrthoDB" id="7066727at2"/>
<dbReference type="PANTHER" id="PTHR23508:SF10">
    <property type="entry name" value="CARBOXYLIC ACID TRANSPORTER PROTEIN HOMOLOG"/>
    <property type="match status" value="1"/>
</dbReference>
<feature type="transmembrane region" description="Helical" evidence="9">
    <location>
        <begin position="151"/>
        <end position="174"/>
    </location>
</feature>
<evidence type="ECO:0000256" key="5">
    <source>
        <dbReference type="ARBA" id="ARBA00022519"/>
    </source>
</evidence>
<keyword evidence="7 9" id="KW-1133">Transmembrane helix</keyword>
<dbReference type="EMBL" id="QEWW01000001">
    <property type="protein sequence ID" value="PWD88156.1"/>
    <property type="molecule type" value="Genomic_DNA"/>
</dbReference>
<comment type="subcellular location">
    <subcellularLocation>
        <location evidence="1">Cell inner membrane</location>
        <topology evidence="1">Multi-pass membrane protein</topology>
    </subcellularLocation>
</comment>
<feature type="domain" description="Major facilitator superfamily (MFS) profile" evidence="10">
    <location>
        <begin position="22"/>
        <end position="439"/>
    </location>
</feature>
<evidence type="ECO:0000313" key="12">
    <source>
        <dbReference type="EMBL" id="PWD93848.1"/>
    </source>
</evidence>
<evidence type="ECO:0000256" key="3">
    <source>
        <dbReference type="ARBA" id="ARBA00022448"/>
    </source>
</evidence>
<evidence type="ECO:0000256" key="1">
    <source>
        <dbReference type="ARBA" id="ARBA00004429"/>
    </source>
</evidence>
<dbReference type="SUPFAM" id="SSF103473">
    <property type="entry name" value="MFS general substrate transporter"/>
    <property type="match status" value="1"/>
</dbReference>
<feature type="transmembrane region" description="Helical" evidence="9">
    <location>
        <begin position="117"/>
        <end position="139"/>
    </location>
</feature>
<dbReference type="AlphaFoldDB" id="A0A2U2ATY3"/>
<keyword evidence="3" id="KW-0813">Transport</keyword>
<dbReference type="RefSeq" id="WP_109201159.1">
    <property type="nucleotide sequence ID" value="NZ_QEWS01000002.1"/>
</dbReference>
<accession>A0A2U2ATY3</accession>
<feature type="transmembrane region" description="Helical" evidence="9">
    <location>
        <begin position="20"/>
        <end position="43"/>
    </location>
</feature>
<dbReference type="InterPro" id="IPR020846">
    <property type="entry name" value="MFS_dom"/>
</dbReference>
<evidence type="ECO:0000313" key="11">
    <source>
        <dbReference type="EMBL" id="PWD88156.1"/>
    </source>
</evidence>
<dbReference type="InterPro" id="IPR036259">
    <property type="entry name" value="MFS_trans_sf"/>
</dbReference>